<evidence type="ECO:0000256" key="7">
    <source>
        <dbReference type="SAM" id="MobiDB-lite"/>
    </source>
</evidence>
<dbReference type="PANTHER" id="PTHR36206">
    <property type="entry name" value="ASPERCRYPTIN BIOSYNTHESIS CLUSTER-SPECIFIC TRANSCRIPTION REGULATOR ATNN-RELATED"/>
    <property type="match status" value="1"/>
</dbReference>
<feature type="region of interest" description="Disordered" evidence="7">
    <location>
        <begin position="1"/>
        <end position="29"/>
    </location>
</feature>
<evidence type="ECO:0000313" key="9">
    <source>
        <dbReference type="EMBL" id="KAG9256853.1"/>
    </source>
</evidence>
<dbReference type="SUPFAM" id="SSF57701">
    <property type="entry name" value="Zn2/Cys6 DNA-binding domain"/>
    <property type="match status" value="1"/>
</dbReference>
<keyword evidence="6" id="KW-0539">Nucleus</keyword>
<dbReference type="AlphaFoldDB" id="A0A9P7ZR97"/>
<dbReference type="Pfam" id="PF00172">
    <property type="entry name" value="Zn_clus"/>
    <property type="match status" value="1"/>
</dbReference>
<dbReference type="PRINTS" id="PR00755">
    <property type="entry name" value="AFLATOXINBRP"/>
</dbReference>
<dbReference type="InterPro" id="IPR052360">
    <property type="entry name" value="Transcr_Regulatory_Proteins"/>
</dbReference>
<gene>
    <name evidence="9" type="ORF">F5Z01DRAFT_672085</name>
</gene>
<sequence length="608" mass="67577">MSSSDTSSVGSVAELSTSTPPAPASRRKGNKKVRTGCITCKIRKVKCDEAKPSCQRCVKTGRVCDGYPVLRPRASRFKSPSPTPALETADELRAFDHYKSRSAFLLGGITVAGEEFWGGLVIQLTVTEPAVRHAVLALSCLHEELCKGNEAGRLHLRNGFAFSEYGKAIAAVRSWDVTRRGPESAAIPLLVCVLFICIEFLMRYEAASQLHICQGRLILSRMEQVSLDSPSMEMIRKVLVPIYARLSLASYLFATRPEPIPVHLTTGNGCTPLTFESMSDARDMMFHLLDQGLRFTTSGKHAVYNPAADPWEVQRLKATQAHILAQLSQWNTAFTFLRTTIISETAMSKATQDLLYVFYHTATIWVGSALSPCETTYDDYVSSFAAVISHASSAIAATGSLQREDAVFTFETEYLAPIYWTAAKCRHPLLRRAALRLLEREEVKRRRENLWRARELIVIAAYIIEVEEGQEQSTYYDSLGDMYGIEGYWHHEEELRVPLTQPPSLEKPDTKFSQEELVDIGQGTSFDLPLRDAPRGPVPLVQDVKAARAITNIDPGRLQAPFGISEGSRIKNTLIGSAGADGVWITTFMDPEPGMTEWSVRKTFLKVQ</sequence>
<evidence type="ECO:0000256" key="1">
    <source>
        <dbReference type="ARBA" id="ARBA00022723"/>
    </source>
</evidence>
<dbReference type="CDD" id="cd00067">
    <property type="entry name" value="GAL4"/>
    <property type="match status" value="1"/>
</dbReference>
<dbReference type="InterPro" id="IPR036864">
    <property type="entry name" value="Zn2-C6_fun-type_DNA-bd_sf"/>
</dbReference>
<evidence type="ECO:0000313" key="10">
    <source>
        <dbReference type="Proteomes" id="UP000887229"/>
    </source>
</evidence>
<evidence type="ECO:0000259" key="8">
    <source>
        <dbReference type="PROSITE" id="PS50048"/>
    </source>
</evidence>
<dbReference type="PROSITE" id="PS00463">
    <property type="entry name" value="ZN2_CY6_FUNGAL_1"/>
    <property type="match status" value="1"/>
</dbReference>
<dbReference type="PANTHER" id="PTHR36206:SF16">
    <property type="entry name" value="TRANSCRIPTION FACTOR DOMAIN-CONTAINING PROTEIN-RELATED"/>
    <property type="match status" value="1"/>
</dbReference>
<reference evidence="9" key="1">
    <citation type="journal article" date="2021" name="IMA Fungus">
        <title>Genomic characterization of three marine fungi, including Emericellopsis atlantica sp. nov. with signatures of a generalist lifestyle and marine biomass degradation.</title>
        <authorList>
            <person name="Hagestad O.C."/>
            <person name="Hou L."/>
            <person name="Andersen J.H."/>
            <person name="Hansen E.H."/>
            <person name="Altermark B."/>
            <person name="Li C."/>
            <person name="Kuhnert E."/>
            <person name="Cox R.J."/>
            <person name="Crous P.W."/>
            <person name="Spatafora J.W."/>
            <person name="Lail K."/>
            <person name="Amirebrahimi M."/>
            <person name="Lipzen A."/>
            <person name="Pangilinan J."/>
            <person name="Andreopoulos W."/>
            <person name="Hayes R.D."/>
            <person name="Ng V."/>
            <person name="Grigoriev I.V."/>
            <person name="Jackson S.A."/>
            <person name="Sutton T.D.S."/>
            <person name="Dobson A.D.W."/>
            <person name="Rama T."/>
        </authorList>
    </citation>
    <scope>NUCLEOTIDE SEQUENCE</scope>
    <source>
        <strain evidence="9">TS7</strain>
    </source>
</reference>
<dbReference type="GO" id="GO:0000981">
    <property type="term" value="F:DNA-binding transcription factor activity, RNA polymerase II-specific"/>
    <property type="evidence" value="ECO:0007669"/>
    <property type="project" value="InterPro"/>
</dbReference>
<dbReference type="PROSITE" id="PS50048">
    <property type="entry name" value="ZN2_CY6_FUNGAL_2"/>
    <property type="match status" value="1"/>
</dbReference>
<organism evidence="9 10">
    <name type="scientific">Emericellopsis atlantica</name>
    <dbReference type="NCBI Taxonomy" id="2614577"/>
    <lineage>
        <taxon>Eukaryota</taxon>
        <taxon>Fungi</taxon>
        <taxon>Dikarya</taxon>
        <taxon>Ascomycota</taxon>
        <taxon>Pezizomycotina</taxon>
        <taxon>Sordariomycetes</taxon>
        <taxon>Hypocreomycetidae</taxon>
        <taxon>Hypocreales</taxon>
        <taxon>Bionectriaceae</taxon>
        <taxon>Emericellopsis</taxon>
    </lineage>
</organism>
<feature type="compositionally biased region" description="Low complexity" evidence="7">
    <location>
        <begin position="1"/>
        <end position="11"/>
    </location>
</feature>
<dbReference type="GO" id="GO:0008270">
    <property type="term" value="F:zinc ion binding"/>
    <property type="evidence" value="ECO:0007669"/>
    <property type="project" value="InterPro"/>
</dbReference>
<dbReference type="RefSeq" id="XP_046120777.1">
    <property type="nucleotide sequence ID" value="XM_046264771.1"/>
</dbReference>
<keyword evidence="10" id="KW-1185">Reference proteome</keyword>
<evidence type="ECO:0000256" key="5">
    <source>
        <dbReference type="ARBA" id="ARBA00023163"/>
    </source>
</evidence>
<keyword evidence="3" id="KW-0805">Transcription regulation</keyword>
<dbReference type="GeneID" id="70295674"/>
<dbReference type="Gene3D" id="4.10.240.10">
    <property type="entry name" value="Zn(2)-C6 fungal-type DNA-binding domain"/>
    <property type="match status" value="1"/>
</dbReference>
<evidence type="ECO:0000256" key="6">
    <source>
        <dbReference type="ARBA" id="ARBA00023242"/>
    </source>
</evidence>
<dbReference type="InterPro" id="IPR001138">
    <property type="entry name" value="Zn2Cys6_DnaBD"/>
</dbReference>
<feature type="domain" description="Zn(2)-C6 fungal-type" evidence="8">
    <location>
        <begin position="36"/>
        <end position="64"/>
    </location>
</feature>
<keyword evidence="5" id="KW-0804">Transcription</keyword>
<dbReference type="EMBL" id="MU251247">
    <property type="protein sequence ID" value="KAG9256853.1"/>
    <property type="molecule type" value="Genomic_DNA"/>
</dbReference>
<name>A0A9P7ZR97_9HYPO</name>
<protein>
    <recommendedName>
        <fullName evidence="8">Zn(2)-C6 fungal-type domain-containing protein</fullName>
    </recommendedName>
</protein>
<comment type="caution">
    <text evidence="9">The sequence shown here is derived from an EMBL/GenBank/DDBJ whole genome shotgun (WGS) entry which is preliminary data.</text>
</comment>
<evidence type="ECO:0000256" key="3">
    <source>
        <dbReference type="ARBA" id="ARBA00023015"/>
    </source>
</evidence>
<evidence type="ECO:0000256" key="2">
    <source>
        <dbReference type="ARBA" id="ARBA00022833"/>
    </source>
</evidence>
<keyword evidence="2" id="KW-0862">Zinc</keyword>
<dbReference type="GO" id="GO:0003677">
    <property type="term" value="F:DNA binding"/>
    <property type="evidence" value="ECO:0007669"/>
    <property type="project" value="UniProtKB-KW"/>
</dbReference>
<dbReference type="OrthoDB" id="2593732at2759"/>
<accession>A0A9P7ZR97</accession>
<dbReference type="Proteomes" id="UP000887229">
    <property type="component" value="Unassembled WGS sequence"/>
</dbReference>
<keyword evidence="1" id="KW-0479">Metal-binding</keyword>
<dbReference type="SMART" id="SM00066">
    <property type="entry name" value="GAL4"/>
    <property type="match status" value="1"/>
</dbReference>
<evidence type="ECO:0000256" key="4">
    <source>
        <dbReference type="ARBA" id="ARBA00023125"/>
    </source>
</evidence>
<keyword evidence="4" id="KW-0238">DNA-binding</keyword>
<proteinExistence type="predicted"/>